<evidence type="ECO:0000256" key="1">
    <source>
        <dbReference type="SAM" id="Phobius"/>
    </source>
</evidence>
<dbReference type="Proteomes" id="UP001428817">
    <property type="component" value="Unassembled WGS sequence"/>
</dbReference>
<comment type="caution">
    <text evidence="2">The sequence shown here is derived from an EMBL/GenBank/DDBJ whole genome shotgun (WGS) entry which is preliminary data.</text>
</comment>
<keyword evidence="3" id="KW-1185">Reference proteome</keyword>
<proteinExistence type="predicted"/>
<feature type="transmembrane region" description="Helical" evidence="1">
    <location>
        <begin position="163"/>
        <end position="180"/>
    </location>
</feature>
<reference evidence="3" key="1">
    <citation type="journal article" date="2019" name="Int. J. Syst. Evol. Microbiol.">
        <title>The Global Catalogue of Microorganisms (GCM) 10K type strain sequencing project: providing services to taxonomists for standard genome sequencing and annotation.</title>
        <authorList>
            <consortium name="The Broad Institute Genomics Platform"/>
            <consortium name="The Broad Institute Genome Sequencing Center for Infectious Disease"/>
            <person name="Wu L."/>
            <person name="Ma J."/>
        </authorList>
    </citation>
    <scope>NUCLEOTIDE SEQUENCE [LARGE SCALE GENOMIC DNA]</scope>
    <source>
        <strain evidence="3">JCM 18303</strain>
    </source>
</reference>
<dbReference type="RefSeq" id="WP_185059684.1">
    <property type="nucleotide sequence ID" value="NZ_BAABJP010000015.1"/>
</dbReference>
<evidence type="ECO:0008006" key="4">
    <source>
        <dbReference type="Google" id="ProtNLM"/>
    </source>
</evidence>
<feature type="transmembrane region" description="Helical" evidence="1">
    <location>
        <begin position="224"/>
        <end position="246"/>
    </location>
</feature>
<evidence type="ECO:0000313" key="3">
    <source>
        <dbReference type="Proteomes" id="UP001428817"/>
    </source>
</evidence>
<feature type="transmembrane region" description="Helical" evidence="1">
    <location>
        <begin position="192"/>
        <end position="212"/>
    </location>
</feature>
<accession>A0ABP9QAW9</accession>
<feature type="transmembrane region" description="Helical" evidence="1">
    <location>
        <begin position="20"/>
        <end position="38"/>
    </location>
</feature>
<feature type="transmembrane region" description="Helical" evidence="1">
    <location>
        <begin position="96"/>
        <end position="114"/>
    </location>
</feature>
<organism evidence="2 3">
    <name type="scientific">Pseudonocardia eucalypti</name>
    <dbReference type="NCBI Taxonomy" id="648755"/>
    <lineage>
        <taxon>Bacteria</taxon>
        <taxon>Bacillati</taxon>
        <taxon>Actinomycetota</taxon>
        <taxon>Actinomycetes</taxon>
        <taxon>Pseudonocardiales</taxon>
        <taxon>Pseudonocardiaceae</taxon>
        <taxon>Pseudonocardia</taxon>
    </lineage>
</organism>
<feature type="transmembrane region" description="Helical" evidence="1">
    <location>
        <begin position="126"/>
        <end position="151"/>
    </location>
</feature>
<sequence>MGIPGAQPPWDMVMNSTGQVIFTVFVIIPWVALIALAVRALLRDRQAAPMLFLLGGACSIVMEPVVDVMGMCFFPLHGQWVGLETFAGRPVPMFMWPVYSWFVGGQAFLLWRMLQRGNMTGRRLWTHWFTAWGVNIVLETPGVLMGVYTYYGAQPFNFWGLPLWWPAVNATMPIVAAFLVHMSMPYLRGWRLLAIVPLAPMADGLVNGGLAWPTWSALHSDIGYAATYPASLVTLGLAMLAVWVLANHLPKQAPASTEERVQVAA</sequence>
<feature type="transmembrane region" description="Helical" evidence="1">
    <location>
        <begin position="50"/>
        <end position="76"/>
    </location>
</feature>
<name>A0ABP9QAW9_9PSEU</name>
<keyword evidence="1" id="KW-0812">Transmembrane</keyword>
<keyword evidence="1" id="KW-1133">Transmembrane helix</keyword>
<dbReference type="EMBL" id="BAABJP010000015">
    <property type="protein sequence ID" value="GAA5156594.1"/>
    <property type="molecule type" value="Genomic_DNA"/>
</dbReference>
<keyword evidence="1" id="KW-0472">Membrane</keyword>
<protein>
    <recommendedName>
        <fullName evidence="4">Carotenoid biosynthesis protein</fullName>
    </recommendedName>
</protein>
<gene>
    <name evidence="2" type="ORF">GCM10023321_32610</name>
</gene>
<evidence type="ECO:0000313" key="2">
    <source>
        <dbReference type="EMBL" id="GAA5156594.1"/>
    </source>
</evidence>